<feature type="transmembrane region" description="Helical" evidence="8">
    <location>
        <begin position="336"/>
        <end position="361"/>
    </location>
</feature>
<protein>
    <recommendedName>
        <fullName evidence="8">Ammonium transporter</fullName>
    </recommendedName>
</protein>
<dbReference type="KEGG" id="uth:DKZ56_10950"/>
<evidence type="ECO:0000256" key="1">
    <source>
        <dbReference type="ARBA" id="ARBA00004141"/>
    </source>
</evidence>
<dbReference type="InterPro" id="IPR001905">
    <property type="entry name" value="Ammonium_transpt"/>
</dbReference>
<dbReference type="InterPro" id="IPR002229">
    <property type="entry name" value="RhesusRHD"/>
</dbReference>
<comment type="similarity">
    <text evidence="2 8">Belongs to the ammonia transporter channel (TC 1.A.11.2) family.</text>
</comment>
<proteinExistence type="inferred from homology"/>
<name>A0A4P6UWC2_9BACL</name>
<keyword evidence="4 8" id="KW-0812">Transmembrane</keyword>
<feature type="chain" id="PRO_5020498658" description="Ammonium transporter" evidence="9">
    <location>
        <begin position="22"/>
        <end position="461"/>
    </location>
</feature>
<dbReference type="GO" id="GO:0005886">
    <property type="term" value="C:plasma membrane"/>
    <property type="evidence" value="ECO:0007669"/>
    <property type="project" value="UniProtKB-SubCell"/>
</dbReference>
<feature type="domain" description="Ammonium transporter AmtB-like" evidence="10">
    <location>
        <begin position="36"/>
        <end position="420"/>
    </location>
</feature>
<evidence type="ECO:0000256" key="5">
    <source>
        <dbReference type="ARBA" id="ARBA00022989"/>
    </source>
</evidence>
<dbReference type="RefSeq" id="WP_208650029.1">
    <property type="nucleotide sequence ID" value="NZ_CP036528.1"/>
</dbReference>
<gene>
    <name evidence="11" type="ORF">DKZ56_10950</name>
</gene>
<feature type="transmembrane region" description="Helical" evidence="8">
    <location>
        <begin position="290"/>
        <end position="316"/>
    </location>
</feature>
<feature type="transmembrane region" description="Helical" evidence="8">
    <location>
        <begin position="31"/>
        <end position="52"/>
    </location>
</feature>
<keyword evidence="7 8" id="KW-0924">Ammonia transport</keyword>
<dbReference type="PRINTS" id="PR00342">
    <property type="entry name" value="RHESUSRHD"/>
</dbReference>
<feature type="transmembrane region" description="Helical" evidence="8">
    <location>
        <begin position="373"/>
        <end position="397"/>
    </location>
</feature>
<dbReference type="PANTHER" id="PTHR11730">
    <property type="entry name" value="AMMONIUM TRANSPORTER"/>
    <property type="match status" value="1"/>
</dbReference>
<dbReference type="Proteomes" id="UP000291151">
    <property type="component" value="Chromosome"/>
</dbReference>
<dbReference type="Pfam" id="PF00909">
    <property type="entry name" value="Ammonium_transp"/>
    <property type="match status" value="1"/>
</dbReference>
<evidence type="ECO:0000256" key="7">
    <source>
        <dbReference type="ARBA" id="ARBA00023177"/>
    </source>
</evidence>
<keyword evidence="9" id="KW-0732">Signal</keyword>
<evidence type="ECO:0000256" key="2">
    <source>
        <dbReference type="ARBA" id="ARBA00005887"/>
    </source>
</evidence>
<dbReference type="InterPro" id="IPR024041">
    <property type="entry name" value="NH4_transpt_AmtB-like_dom"/>
</dbReference>
<comment type="subcellular location">
    <subcellularLocation>
        <location evidence="8">Cell membrane</location>
        <topology evidence="8">Multi-pass membrane protein</topology>
    </subcellularLocation>
    <subcellularLocation>
        <location evidence="1">Membrane</location>
        <topology evidence="1">Multi-pass membrane protein</topology>
    </subcellularLocation>
</comment>
<dbReference type="GO" id="GO:0097272">
    <property type="term" value="P:ammonium homeostasis"/>
    <property type="evidence" value="ECO:0007669"/>
    <property type="project" value="TreeGrafter"/>
</dbReference>
<accession>A0A4P6UWC2</accession>
<keyword evidence="12" id="KW-1185">Reference proteome</keyword>
<dbReference type="NCBIfam" id="TIGR00836">
    <property type="entry name" value="amt"/>
    <property type="match status" value="1"/>
</dbReference>
<dbReference type="AlphaFoldDB" id="A0A4P6UWC2"/>
<evidence type="ECO:0000256" key="6">
    <source>
        <dbReference type="ARBA" id="ARBA00023136"/>
    </source>
</evidence>
<reference evidence="11 12" key="1">
    <citation type="submission" date="2019-02" db="EMBL/GenBank/DDBJ databases">
        <title>Ureibacillus thermophilus.</title>
        <authorList>
            <person name="Sunny J.S."/>
            <person name="Natarajan A."/>
            <person name="Saleena L.M."/>
        </authorList>
    </citation>
    <scope>NUCLEOTIDE SEQUENCE [LARGE SCALE GENOMIC DNA]</scope>
    <source>
        <strain evidence="11 12">LM102</strain>
    </source>
</reference>
<dbReference type="PANTHER" id="PTHR11730:SF6">
    <property type="entry name" value="AMMONIUM TRANSPORTER"/>
    <property type="match status" value="1"/>
</dbReference>
<evidence type="ECO:0000313" key="11">
    <source>
        <dbReference type="EMBL" id="QBK26338.1"/>
    </source>
</evidence>
<feature type="transmembrane region" description="Helical" evidence="8">
    <location>
        <begin position="247"/>
        <end position="269"/>
    </location>
</feature>
<dbReference type="InterPro" id="IPR018047">
    <property type="entry name" value="Ammonium_transpt_CS"/>
</dbReference>
<keyword evidence="5 8" id="KW-1133">Transmembrane helix</keyword>
<evidence type="ECO:0000313" key="12">
    <source>
        <dbReference type="Proteomes" id="UP000291151"/>
    </source>
</evidence>
<evidence type="ECO:0000256" key="4">
    <source>
        <dbReference type="ARBA" id="ARBA00022692"/>
    </source>
</evidence>
<feature type="transmembrane region" description="Helical" evidence="8">
    <location>
        <begin position="73"/>
        <end position="93"/>
    </location>
</feature>
<evidence type="ECO:0000259" key="10">
    <source>
        <dbReference type="Pfam" id="PF00909"/>
    </source>
</evidence>
<dbReference type="EMBL" id="CP036528">
    <property type="protein sequence ID" value="QBK26338.1"/>
    <property type="molecule type" value="Genomic_DNA"/>
</dbReference>
<dbReference type="GO" id="GO:0008519">
    <property type="term" value="F:ammonium channel activity"/>
    <property type="evidence" value="ECO:0007669"/>
    <property type="project" value="InterPro"/>
</dbReference>
<feature type="transmembrane region" description="Helical" evidence="8">
    <location>
        <begin position="140"/>
        <end position="158"/>
    </location>
</feature>
<feature type="transmembrane region" description="Helical" evidence="8">
    <location>
        <begin position="218"/>
        <end position="235"/>
    </location>
</feature>
<sequence>MKKKLLSIFPLLLFAAMPAYAQAPTVESLELSINLVWVMLGAVLVFFMHAGFTLVETGFTRAKNSLNIIMKNFLTISIVSILYFMVGFGLMFGDTAGGFVGTNGFFLSGREDIDFFVFQAMFAATSITIISGAVAERIHIMSYILIAVGMSIIVYPIIGHWVWSGDGWLAQLGFTDFAGSTVVHLTGAIAALTVVIFLGPRIGKYTGKKVNVIPGHNIPLGALGVFVLWLGWFGFNGASTLAADTSAVPHVIATTLLSTSAAFVVSALYTKIRFGKIDPSISLNGVLGGLVGITAGALDISIIGSIIVGCVSGILLVEGVRFLDTKVRVDDPVGAIAVHGICGIWGTLAVGLFSTSSGLFYGAGASQLGIQAIGVLAVIVYTLIVVSVITVLINFIYPIRVSTEDEIAGLDYSEHGSYAYEWSQTLLERVINGNDEKPEHGLGLADRLNNLAHGAVKSKTS</sequence>
<dbReference type="SUPFAM" id="SSF111352">
    <property type="entry name" value="Ammonium transporter"/>
    <property type="match status" value="1"/>
</dbReference>
<dbReference type="Gene3D" id="1.10.3430.10">
    <property type="entry name" value="Ammonium transporter AmtB like domains"/>
    <property type="match status" value="1"/>
</dbReference>
<evidence type="ECO:0000256" key="8">
    <source>
        <dbReference type="RuleBase" id="RU362002"/>
    </source>
</evidence>
<keyword evidence="3 8" id="KW-0813">Transport</keyword>
<feature type="transmembrane region" description="Helical" evidence="8">
    <location>
        <begin position="113"/>
        <end position="133"/>
    </location>
</feature>
<dbReference type="PROSITE" id="PS01219">
    <property type="entry name" value="AMMONIUM_TRANSP"/>
    <property type="match status" value="1"/>
</dbReference>
<feature type="signal peptide" evidence="9">
    <location>
        <begin position="1"/>
        <end position="21"/>
    </location>
</feature>
<evidence type="ECO:0000256" key="9">
    <source>
        <dbReference type="SAM" id="SignalP"/>
    </source>
</evidence>
<feature type="transmembrane region" description="Helical" evidence="8">
    <location>
        <begin position="178"/>
        <end position="198"/>
    </location>
</feature>
<evidence type="ECO:0000256" key="3">
    <source>
        <dbReference type="ARBA" id="ARBA00022448"/>
    </source>
</evidence>
<organism evidence="11 12">
    <name type="scientific">Ureibacillus thermophilus</name>
    <dbReference type="NCBI Taxonomy" id="367743"/>
    <lineage>
        <taxon>Bacteria</taxon>
        <taxon>Bacillati</taxon>
        <taxon>Bacillota</taxon>
        <taxon>Bacilli</taxon>
        <taxon>Bacillales</taxon>
        <taxon>Caryophanaceae</taxon>
        <taxon>Ureibacillus</taxon>
    </lineage>
</organism>
<keyword evidence="6 8" id="KW-0472">Membrane</keyword>
<dbReference type="InterPro" id="IPR029020">
    <property type="entry name" value="Ammonium/urea_transptr"/>
</dbReference>